<dbReference type="EMBL" id="BAABRO010000018">
    <property type="protein sequence ID" value="GAA5509976.1"/>
    <property type="molecule type" value="Genomic_DNA"/>
</dbReference>
<dbReference type="InterPro" id="IPR000683">
    <property type="entry name" value="Gfo/Idh/MocA-like_OxRdtase_N"/>
</dbReference>
<protein>
    <recommendedName>
        <fullName evidence="2">Gfo/Idh/MocA-like oxidoreductase N-terminal domain-containing protein</fullName>
    </recommendedName>
</protein>
<comment type="caution">
    <text evidence="3">The sequence shown here is derived from an EMBL/GenBank/DDBJ whole genome shotgun (WGS) entry which is preliminary data.</text>
</comment>
<keyword evidence="1" id="KW-0732">Signal</keyword>
<dbReference type="SUPFAM" id="SSF51735">
    <property type="entry name" value="NAD(P)-binding Rossmann-fold domains"/>
    <property type="match status" value="1"/>
</dbReference>
<name>A0ABP9VZ31_9BACT</name>
<evidence type="ECO:0000313" key="3">
    <source>
        <dbReference type="EMBL" id="GAA5509976.1"/>
    </source>
</evidence>
<evidence type="ECO:0000256" key="1">
    <source>
        <dbReference type="SAM" id="SignalP"/>
    </source>
</evidence>
<feature type="domain" description="Gfo/Idh/MocA-like oxidoreductase N-terminal" evidence="2">
    <location>
        <begin position="75"/>
        <end position="152"/>
    </location>
</feature>
<dbReference type="RefSeq" id="WP_345687503.1">
    <property type="nucleotide sequence ID" value="NZ_BAABRO010000018.1"/>
</dbReference>
<sequence length="331" mass="36017">MRISLCMIAILFSALTTLAEDTLSIGIIGLDTSHAIAFTKEFNQAPSQPELANCRVVAAYPYGSRDIESSTSRIPKYTEAIKAMDVEIVDSIDVLLKKVDCVLLETNDGKPHLEQALAVFKAGKPVFIDKPVGSNLSEVVAIYRAAKKYDVPMFSSSSLRYISGIDAIQSSDFGDVLGCQTYSPCSLEPSHTDLYWYGIHGVEALYACMGPGCEKVRHESTPQAELAIGQWQDQRLATFRGIKSGKSGYGGIAFGEKKVLPLGDYAGYKPLLVQIAKFFRTHESPVDPAETIELYAFMQAAMESKNQGGQYVSIADVMAKAEQEADALLAE</sequence>
<organism evidence="3 4">
    <name type="scientific">Novipirellula caenicola</name>
    <dbReference type="NCBI Taxonomy" id="1536901"/>
    <lineage>
        <taxon>Bacteria</taxon>
        <taxon>Pseudomonadati</taxon>
        <taxon>Planctomycetota</taxon>
        <taxon>Planctomycetia</taxon>
        <taxon>Pirellulales</taxon>
        <taxon>Pirellulaceae</taxon>
        <taxon>Novipirellula</taxon>
    </lineage>
</organism>
<evidence type="ECO:0000313" key="4">
    <source>
        <dbReference type="Proteomes" id="UP001416858"/>
    </source>
</evidence>
<dbReference type="InterPro" id="IPR050463">
    <property type="entry name" value="Gfo/Idh/MocA_oxidrdct_glycsds"/>
</dbReference>
<gene>
    <name evidence="3" type="ORF">Rcae01_05481</name>
</gene>
<dbReference type="PANTHER" id="PTHR43818">
    <property type="entry name" value="BCDNA.GH03377"/>
    <property type="match status" value="1"/>
</dbReference>
<dbReference type="InterPro" id="IPR036291">
    <property type="entry name" value="NAD(P)-bd_dom_sf"/>
</dbReference>
<dbReference type="Pfam" id="PF01408">
    <property type="entry name" value="GFO_IDH_MocA"/>
    <property type="match status" value="1"/>
</dbReference>
<dbReference type="PANTHER" id="PTHR43818:SF9">
    <property type="entry name" value="HYPOTHETICAL OXIDOREDUCTASE"/>
    <property type="match status" value="1"/>
</dbReference>
<proteinExistence type="predicted"/>
<accession>A0ABP9VZ31</accession>
<feature type="signal peptide" evidence="1">
    <location>
        <begin position="1"/>
        <end position="19"/>
    </location>
</feature>
<reference evidence="3 4" key="1">
    <citation type="submission" date="2024-02" db="EMBL/GenBank/DDBJ databases">
        <title>Rhodopirellula caenicola NBRC 110016.</title>
        <authorList>
            <person name="Ichikawa N."/>
            <person name="Katano-Makiyama Y."/>
            <person name="Hidaka K."/>
        </authorList>
    </citation>
    <scope>NUCLEOTIDE SEQUENCE [LARGE SCALE GENOMIC DNA]</scope>
    <source>
        <strain evidence="3 4">NBRC 110016</strain>
    </source>
</reference>
<dbReference type="Gene3D" id="3.40.50.720">
    <property type="entry name" value="NAD(P)-binding Rossmann-like Domain"/>
    <property type="match status" value="1"/>
</dbReference>
<feature type="chain" id="PRO_5047517075" description="Gfo/Idh/MocA-like oxidoreductase N-terminal domain-containing protein" evidence="1">
    <location>
        <begin position="20"/>
        <end position="331"/>
    </location>
</feature>
<evidence type="ECO:0000259" key="2">
    <source>
        <dbReference type="Pfam" id="PF01408"/>
    </source>
</evidence>
<keyword evidence="4" id="KW-1185">Reference proteome</keyword>
<dbReference type="Proteomes" id="UP001416858">
    <property type="component" value="Unassembled WGS sequence"/>
</dbReference>